<evidence type="ECO:0000313" key="11">
    <source>
        <dbReference type="EMBL" id="PJA32987.1"/>
    </source>
</evidence>
<keyword evidence="6" id="KW-0479">Metal-binding</keyword>
<dbReference type="GO" id="GO:0005524">
    <property type="term" value="F:ATP binding"/>
    <property type="evidence" value="ECO:0007669"/>
    <property type="project" value="UniProtKB-KW"/>
</dbReference>
<dbReference type="InterPro" id="IPR027417">
    <property type="entry name" value="P-loop_NTPase"/>
</dbReference>
<proteinExistence type="inferred from homology"/>
<evidence type="ECO:0000256" key="8">
    <source>
        <dbReference type="ARBA" id="ARBA00022840"/>
    </source>
</evidence>
<keyword evidence="9" id="KW-0460">Magnesium</keyword>
<evidence type="ECO:0000256" key="6">
    <source>
        <dbReference type="ARBA" id="ARBA00022723"/>
    </source>
</evidence>
<keyword evidence="5" id="KW-0819">tRNA processing</keyword>
<organism evidence="11 12">
    <name type="scientific">Candidatus Zambryskibacteria bacterium CG_4_9_14_3_um_filter_42_15</name>
    <dbReference type="NCBI Taxonomy" id="1975112"/>
    <lineage>
        <taxon>Bacteria</taxon>
        <taxon>Candidatus Zambryskiibacteriota</taxon>
    </lineage>
</organism>
<comment type="caution">
    <text evidence="11">The sequence shown here is derived from an EMBL/GenBank/DDBJ whole genome shotgun (WGS) entry which is preliminary data.</text>
</comment>
<keyword evidence="11" id="KW-0808">Transferase</keyword>
<evidence type="ECO:0000256" key="2">
    <source>
        <dbReference type="ARBA" id="ARBA00007599"/>
    </source>
</evidence>
<dbReference type="GO" id="GO:0046872">
    <property type="term" value="F:metal ion binding"/>
    <property type="evidence" value="ECO:0007669"/>
    <property type="project" value="UniProtKB-KW"/>
</dbReference>
<name>A0A2M7WSJ7_9BACT</name>
<evidence type="ECO:0000256" key="5">
    <source>
        <dbReference type="ARBA" id="ARBA00022694"/>
    </source>
</evidence>
<dbReference type="Gene3D" id="3.40.50.300">
    <property type="entry name" value="P-loop containing nucleotide triphosphate hydrolases"/>
    <property type="match status" value="1"/>
</dbReference>
<protein>
    <recommendedName>
        <fullName evidence="3">tRNA threonylcarbamoyladenosine biosynthesis protein TsaE</fullName>
    </recommendedName>
    <alternativeName>
        <fullName evidence="10">t(6)A37 threonylcarbamoyladenosine biosynthesis protein TsaE</fullName>
    </alternativeName>
</protein>
<evidence type="ECO:0000256" key="9">
    <source>
        <dbReference type="ARBA" id="ARBA00022842"/>
    </source>
</evidence>
<keyword evidence="7" id="KW-0547">Nucleotide-binding</keyword>
<keyword evidence="4" id="KW-0963">Cytoplasm</keyword>
<keyword evidence="8" id="KW-0067">ATP-binding</keyword>
<dbReference type="PANTHER" id="PTHR33540">
    <property type="entry name" value="TRNA THREONYLCARBAMOYLADENOSINE BIOSYNTHESIS PROTEIN TSAE"/>
    <property type="match status" value="1"/>
</dbReference>
<gene>
    <name evidence="11" type="ORF">CO185_00970</name>
</gene>
<dbReference type="PANTHER" id="PTHR33540:SF2">
    <property type="entry name" value="TRNA THREONYLCARBAMOYLADENOSINE BIOSYNTHESIS PROTEIN TSAE"/>
    <property type="match status" value="1"/>
</dbReference>
<dbReference type="Pfam" id="PF02367">
    <property type="entry name" value="TsaE"/>
    <property type="match status" value="1"/>
</dbReference>
<evidence type="ECO:0000313" key="12">
    <source>
        <dbReference type="Proteomes" id="UP000230758"/>
    </source>
</evidence>
<evidence type="ECO:0000256" key="7">
    <source>
        <dbReference type="ARBA" id="ARBA00022741"/>
    </source>
</evidence>
<dbReference type="EMBL" id="PFXF01000015">
    <property type="protein sequence ID" value="PJA32987.1"/>
    <property type="molecule type" value="Genomic_DNA"/>
</dbReference>
<dbReference type="Proteomes" id="UP000230758">
    <property type="component" value="Unassembled WGS sequence"/>
</dbReference>
<comment type="subcellular location">
    <subcellularLocation>
        <location evidence="1">Cytoplasm</location>
    </subcellularLocation>
</comment>
<evidence type="ECO:0000256" key="4">
    <source>
        <dbReference type="ARBA" id="ARBA00022490"/>
    </source>
</evidence>
<evidence type="ECO:0000256" key="3">
    <source>
        <dbReference type="ARBA" id="ARBA00019010"/>
    </source>
</evidence>
<dbReference type="NCBIfam" id="TIGR00150">
    <property type="entry name" value="T6A_YjeE"/>
    <property type="match status" value="1"/>
</dbReference>
<dbReference type="InterPro" id="IPR003442">
    <property type="entry name" value="T6A_TsaE"/>
</dbReference>
<evidence type="ECO:0000256" key="10">
    <source>
        <dbReference type="ARBA" id="ARBA00032441"/>
    </source>
</evidence>
<dbReference type="GO" id="GO:0016740">
    <property type="term" value="F:transferase activity"/>
    <property type="evidence" value="ECO:0007669"/>
    <property type="project" value="UniProtKB-KW"/>
</dbReference>
<evidence type="ECO:0000256" key="1">
    <source>
        <dbReference type="ARBA" id="ARBA00004496"/>
    </source>
</evidence>
<comment type="similarity">
    <text evidence="2">Belongs to the TsaE family.</text>
</comment>
<reference evidence="12" key="1">
    <citation type="submission" date="2017-09" db="EMBL/GenBank/DDBJ databases">
        <title>Depth-based differentiation of microbial function through sediment-hosted aquifers and enrichment of novel symbionts in the deep terrestrial subsurface.</title>
        <authorList>
            <person name="Probst A.J."/>
            <person name="Ladd B."/>
            <person name="Jarett J.K."/>
            <person name="Geller-Mcgrath D.E."/>
            <person name="Sieber C.M.K."/>
            <person name="Emerson J.B."/>
            <person name="Anantharaman K."/>
            <person name="Thomas B.C."/>
            <person name="Malmstrom R."/>
            <person name="Stieglmeier M."/>
            <person name="Klingl A."/>
            <person name="Woyke T."/>
            <person name="Ryan C.M."/>
            <person name="Banfield J.F."/>
        </authorList>
    </citation>
    <scope>NUCLEOTIDE SEQUENCE [LARGE SCALE GENOMIC DNA]</scope>
</reference>
<dbReference type="AlphaFoldDB" id="A0A2M7WSJ7"/>
<dbReference type="SUPFAM" id="SSF52540">
    <property type="entry name" value="P-loop containing nucleoside triphosphate hydrolases"/>
    <property type="match status" value="1"/>
</dbReference>
<dbReference type="GO" id="GO:0002949">
    <property type="term" value="P:tRNA threonylcarbamoyladenosine modification"/>
    <property type="evidence" value="ECO:0007669"/>
    <property type="project" value="InterPro"/>
</dbReference>
<dbReference type="GO" id="GO:0005737">
    <property type="term" value="C:cytoplasm"/>
    <property type="evidence" value="ECO:0007669"/>
    <property type="project" value="UniProtKB-SubCell"/>
</dbReference>
<accession>A0A2M7WSJ7</accession>
<sequence length="152" mass="17805">MKYVSKSSQDTHQIAQDFLNTIQYHIGDSYVVALQGDLGSGKTAFTQEVGKILGVKENMHSPTFVIEKIYAIDFKNFKRLIHIDAYRLEKEQELLHLGWEEIIKEPENLIFLEWPENVSDIVPERARKIYFKFIDDTTREISFDEAQDKSYE</sequence>